<evidence type="ECO:0000313" key="10">
    <source>
        <dbReference type="EMBL" id="KAF2459803.1"/>
    </source>
</evidence>
<dbReference type="SUPFAM" id="SSF74924">
    <property type="entry name" value="Cap-Gly domain"/>
    <property type="match status" value="1"/>
</dbReference>
<dbReference type="PANTHER" id="PTHR18916">
    <property type="entry name" value="DYNACTIN 1-RELATED MICROTUBULE-BINDING"/>
    <property type="match status" value="1"/>
</dbReference>
<dbReference type="Pfam" id="PF16641">
    <property type="entry name" value="CLIP1_ZNF"/>
    <property type="match status" value="2"/>
</dbReference>
<feature type="region of interest" description="Disordered" evidence="8">
    <location>
        <begin position="770"/>
        <end position="878"/>
    </location>
</feature>
<feature type="region of interest" description="Disordered" evidence="8">
    <location>
        <begin position="55"/>
        <end position="88"/>
    </location>
</feature>
<dbReference type="OrthoDB" id="2130750at2759"/>
<dbReference type="InterPro" id="IPR036859">
    <property type="entry name" value="CAP-Gly_dom_sf"/>
</dbReference>
<keyword evidence="3" id="KW-0493">Microtubule</keyword>
<keyword evidence="5 7" id="KW-0175">Coiled coil</keyword>
<keyword evidence="2" id="KW-0963">Cytoplasm</keyword>
<evidence type="ECO:0000259" key="9">
    <source>
        <dbReference type="PROSITE" id="PS50245"/>
    </source>
</evidence>
<reference evidence="10" key="1">
    <citation type="journal article" date="2020" name="Stud. Mycol.">
        <title>101 Dothideomycetes genomes: a test case for predicting lifestyles and emergence of pathogens.</title>
        <authorList>
            <person name="Haridas S."/>
            <person name="Albert R."/>
            <person name="Binder M."/>
            <person name="Bloem J."/>
            <person name="Labutti K."/>
            <person name="Salamov A."/>
            <person name="Andreopoulos B."/>
            <person name="Baker S."/>
            <person name="Barry K."/>
            <person name="Bills G."/>
            <person name="Bluhm B."/>
            <person name="Cannon C."/>
            <person name="Castanera R."/>
            <person name="Culley D."/>
            <person name="Daum C."/>
            <person name="Ezra D."/>
            <person name="Gonzalez J."/>
            <person name="Henrissat B."/>
            <person name="Kuo A."/>
            <person name="Liang C."/>
            <person name="Lipzen A."/>
            <person name="Lutzoni F."/>
            <person name="Magnuson J."/>
            <person name="Mondo S."/>
            <person name="Nolan M."/>
            <person name="Ohm R."/>
            <person name="Pangilinan J."/>
            <person name="Park H.-J."/>
            <person name="Ramirez L."/>
            <person name="Alfaro M."/>
            <person name="Sun H."/>
            <person name="Tritt A."/>
            <person name="Yoshinaga Y."/>
            <person name="Zwiers L.-H."/>
            <person name="Turgeon B."/>
            <person name="Goodwin S."/>
            <person name="Spatafora J."/>
            <person name="Crous P."/>
            <person name="Grigoriev I."/>
        </authorList>
    </citation>
    <scope>NUCLEOTIDE SEQUENCE</scope>
    <source>
        <strain evidence="10">ATCC 16933</strain>
    </source>
</reference>
<feature type="region of interest" description="Disordered" evidence="8">
    <location>
        <begin position="509"/>
        <end position="529"/>
    </location>
</feature>
<evidence type="ECO:0000256" key="6">
    <source>
        <dbReference type="ARBA" id="ARBA00023212"/>
    </source>
</evidence>
<evidence type="ECO:0000256" key="7">
    <source>
        <dbReference type="SAM" id="Coils"/>
    </source>
</evidence>
<dbReference type="GO" id="GO:0005874">
    <property type="term" value="C:microtubule"/>
    <property type="evidence" value="ECO:0007669"/>
    <property type="project" value="UniProtKB-KW"/>
</dbReference>
<comment type="subcellular location">
    <subcellularLocation>
        <location evidence="1">Cytoplasm</location>
        <location evidence="1">Cytoskeleton</location>
    </subcellularLocation>
</comment>
<gene>
    <name evidence="10" type="ORF">BDY21DRAFT_377401</name>
</gene>
<keyword evidence="6" id="KW-0206">Cytoskeleton</keyword>
<organism evidence="10 11">
    <name type="scientific">Lineolata rhizophorae</name>
    <dbReference type="NCBI Taxonomy" id="578093"/>
    <lineage>
        <taxon>Eukaryota</taxon>
        <taxon>Fungi</taxon>
        <taxon>Dikarya</taxon>
        <taxon>Ascomycota</taxon>
        <taxon>Pezizomycotina</taxon>
        <taxon>Dothideomycetes</taxon>
        <taxon>Dothideomycetes incertae sedis</taxon>
        <taxon>Lineolatales</taxon>
        <taxon>Lineolataceae</taxon>
        <taxon>Lineolata</taxon>
    </lineage>
</organism>
<dbReference type="SMART" id="SM01052">
    <property type="entry name" value="CAP_GLY"/>
    <property type="match status" value="1"/>
</dbReference>
<feature type="compositionally biased region" description="Polar residues" evidence="8">
    <location>
        <begin position="56"/>
        <end position="68"/>
    </location>
</feature>
<evidence type="ECO:0000256" key="5">
    <source>
        <dbReference type="ARBA" id="ARBA00023054"/>
    </source>
</evidence>
<feature type="compositionally biased region" description="Basic residues" evidence="8">
    <location>
        <begin position="706"/>
        <end position="717"/>
    </location>
</feature>
<feature type="coiled-coil region" evidence="7">
    <location>
        <begin position="569"/>
        <end position="606"/>
    </location>
</feature>
<feature type="region of interest" description="Disordered" evidence="8">
    <location>
        <begin position="1"/>
        <end position="41"/>
    </location>
</feature>
<dbReference type="AlphaFoldDB" id="A0A6A6P8M3"/>
<dbReference type="Pfam" id="PF01302">
    <property type="entry name" value="CAP_GLY"/>
    <property type="match status" value="1"/>
</dbReference>
<feature type="compositionally biased region" description="Low complexity" evidence="8">
    <location>
        <begin position="1"/>
        <end position="16"/>
    </location>
</feature>
<keyword evidence="11" id="KW-1185">Reference proteome</keyword>
<feature type="compositionally biased region" description="Polar residues" evidence="8">
    <location>
        <begin position="29"/>
        <end position="41"/>
    </location>
</feature>
<sequence length="908" mass="95012">MGSHQQQPQQPQQLLQTPRRLPASRPSLAHSSINTASTPSLSLAARTDLARKASLSALTANGSQQLPQPTSPVPPMPDGAGAPAVEVGDTVDVPGSMYGVVKFVGNVKGKKGTFAGVELAREFAARGKNDGDVDGTRYFTTSVPGAGIFLPVHRASKRMTPTVNADTFPPTPTTPSFSASAYGLNGTSHGSPETPAVPPKFSQSVGPGARAPSPVLKPKPRGSLPRPESPFPQFSKSLMGPPRYTGASSTTSSPGPTRSAIAKPPPRTPSARPYSRSGSRLGDYESIAEDPDTTPVGASRTSGSSSTSGFGMRGRPGSGPAEEEIQRLQKRLEERDRQLREQAASLTEMENSLAELQTLIPSDTTHQRGMSLSGDDMTNDAAQLRALLREKNEKIAALTAEFDAHRADFRSTIDTLEMASTETVRVYERRTEDLLAEIKELQDRGDDVESVARQLKQLEELVQELEEGLEDARRGEAEARGEVEFLRGEVERGRSELRREREKAAAALKKAGQAIDGGGSGGSSFREVEQRDDEIRGLKAIIHSLSSGPDLAVSPGLGERGASPGLGASAAMAEELERVKATMDRLEREKDELRGLVERKAFREEELEREIDLLRRGGGGSGTSPSTTMAPPRRAGAVTPNSNNNIGAPQHAGDHPRDSVISNALSDRTATQADTGAANASSKRSSGRDSRGTVISWRGGQSPKAARGHHAHHHHHVAPTPLEPMIELDAQSATTSTTTTTGGSGALWCEMCETAGHDILSCANLMGGGGGGGGGGAQPDAAAKTSNDALVNGSPARAGAGPHQLRRKESSIADAAAAAKSPSADAHPAPLFQPRRVGSSGPAGPAPSASPPSAVAAPAPAPASAMPSPYEGGLVPAKGEQVADPNKWCALCERDGHDATMCPFEDAF</sequence>
<feature type="region of interest" description="Disordered" evidence="8">
    <location>
        <begin position="161"/>
        <end position="326"/>
    </location>
</feature>
<dbReference type="PROSITE" id="PS50245">
    <property type="entry name" value="CAP_GLY_2"/>
    <property type="match status" value="1"/>
</dbReference>
<evidence type="ECO:0000256" key="2">
    <source>
        <dbReference type="ARBA" id="ARBA00022490"/>
    </source>
</evidence>
<feature type="compositionally biased region" description="Low complexity" evidence="8">
    <location>
        <begin position="812"/>
        <end position="830"/>
    </location>
</feature>
<dbReference type="PANTHER" id="PTHR18916:SF83">
    <property type="entry name" value="TIP ELONGATION PROTEIN 1"/>
    <property type="match status" value="1"/>
</dbReference>
<name>A0A6A6P8M3_9PEZI</name>
<feature type="compositionally biased region" description="Low complexity" evidence="8">
    <location>
        <begin position="245"/>
        <end position="260"/>
    </location>
</feature>
<protein>
    <recommendedName>
        <fullName evidence="9">CAP-Gly domain-containing protein</fullName>
    </recommendedName>
</protein>
<keyword evidence="4" id="KW-0677">Repeat</keyword>
<dbReference type="InterPro" id="IPR000938">
    <property type="entry name" value="CAP-Gly_domain"/>
</dbReference>
<dbReference type="InterPro" id="IPR032108">
    <property type="entry name" value="CLIP1_ZNF"/>
</dbReference>
<evidence type="ECO:0000256" key="4">
    <source>
        <dbReference type="ARBA" id="ARBA00022737"/>
    </source>
</evidence>
<feature type="compositionally biased region" description="Low complexity" evidence="8">
    <location>
        <begin position="851"/>
        <end position="869"/>
    </location>
</feature>
<evidence type="ECO:0000256" key="8">
    <source>
        <dbReference type="SAM" id="MobiDB-lite"/>
    </source>
</evidence>
<feature type="domain" description="CAP-Gly" evidence="9">
    <location>
        <begin position="105"/>
        <end position="151"/>
    </location>
</feature>
<evidence type="ECO:0000256" key="1">
    <source>
        <dbReference type="ARBA" id="ARBA00004245"/>
    </source>
</evidence>
<feature type="region of interest" description="Disordered" evidence="8">
    <location>
        <begin position="613"/>
        <end position="717"/>
    </location>
</feature>
<feature type="compositionally biased region" description="Polar residues" evidence="8">
    <location>
        <begin position="660"/>
        <end position="680"/>
    </location>
</feature>
<dbReference type="Proteomes" id="UP000799766">
    <property type="component" value="Unassembled WGS sequence"/>
</dbReference>
<evidence type="ECO:0000313" key="11">
    <source>
        <dbReference type="Proteomes" id="UP000799766"/>
    </source>
</evidence>
<evidence type="ECO:0000256" key="3">
    <source>
        <dbReference type="ARBA" id="ARBA00022701"/>
    </source>
</evidence>
<feature type="compositionally biased region" description="Low complexity" evidence="8">
    <location>
        <begin position="297"/>
        <end position="310"/>
    </location>
</feature>
<dbReference type="EMBL" id="MU001674">
    <property type="protein sequence ID" value="KAF2459803.1"/>
    <property type="molecule type" value="Genomic_DNA"/>
</dbReference>
<proteinExistence type="predicted"/>
<accession>A0A6A6P8M3</accession>
<dbReference type="Gene3D" id="2.30.30.190">
    <property type="entry name" value="CAP Gly-rich-like domain"/>
    <property type="match status" value="1"/>
</dbReference>